<dbReference type="AlphaFoldDB" id="A0AAD0QIB7"/>
<evidence type="ECO:0000256" key="5">
    <source>
        <dbReference type="ARBA" id="ARBA00023136"/>
    </source>
</evidence>
<evidence type="ECO:0000313" key="9">
    <source>
        <dbReference type="EMBL" id="RXJ90034.1"/>
    </source>
</evidence>
<dbReference type="KEGG" id="atp:ATR_0128"/>
<reference evidence="8 10" key="2">
    <citation type="submission" date="2018-07" db="EMBL/GenBank/DDBJ databases">
        <title>Complete genome of the Arcobacter trophiarum type strain LMG 25534.</title>
        <authorList>
            <person name="Miller W.G."/>
            <person name="Yee E."/>
        </authorList>
    </citation>
    <scope>NUCLEOTIDE SEQUENCE [LARGE SCALE GENOMIC DNA]</scope>
    <source>
        <strain evidence="8 10">LMG 25534</strain>
    </source>
</reference>
<dbReference type="RefSeq" id="WP_115427575.1">
    <property type="nucleotide sequence ID" value="NZ_CP031367.1"/>
</dbReference>
<dbReference type="EMBL" id="PDKD01000013">
    <property type="protein sequence ID" value="RXJ90034.1"/>
    <property type="molecule type" value="Genomic_DNA"/>
</dbReference>
<evidence type="ECO:0000256" key="2">
    <source>
        <dbReference type="ARBA" id="ARBA00022475"/>
    </source>
</evidence>
<dbReference type="InterPro" id="IPR051542">
    <property type="entry name" value="Hydrogenase_cytochrome"/>
</dbReference>
<evidence type="ECO:0000256" key="3">
    <source>
        <dbReference type="ARBA" id="ARBA00022692"/>
    </source>
</evidence>
<gene>
    <name evidence="8" type="ORF">ATR_0128</name>
    <name evidence="9" type="ORF">CRU87_07585</name>
</gene>
<dbReference type="Proteomes" id="UP000254504">
    <property type="component" value="Chromosome"/>
</dbReference>
<reference evidence="9 11" key="1">
    <citation type="submission" date="2017-10" db="EMBL/GenBank/DDBJ databases">
        <title>Genomics of the genus Arcobacter.</title>
        <authorList>
            <person name="Perez-Cataluna A."/>
            <person name="Figueras M.J."/>
        </authorList>
    </citation>
    <scope>NUCLEOTIDE SEQUENCE [LARGE SCALE GENOMIC DNA]</scope>
    <source>
        <strain evidence="9 11">LMG 25534</strain>
    </source>
</reference>
<feature type="transmembrane region" description="Helical" evidence="6">
    <location>
        <begin position="97"/>
        <end position="119"/>
    </location>
</feature>
<protein>
    <submittedName>
        <fullName evidence="8">Diheme cytochrome c (N-terminal cytochrome b domain)</fullName>
    </submittedName>
</protein>
<keyword evidence="4 6" id="KW-1133">Transmembrane helix</keyword>
<keyword evidence="5 6" id="KW-0472">Membrane</keyword>
<dbReference type="GO" id="GO:0020037">
    <property type="term" value="F:heme binding"/>
    <property type="evidence" value="ECO:0007669"/>
    <property type="project" value="TreeGrafter"/>
</dbReference>
<feature type="transmembrane region" description="Helical" evidence="6">
    <location>
        <begin position="146"/>
        <end position="164"/>
    </location>
</feature>
<evidence type="ECO:0000256" key="4">
    <source>
        <dbReference type="ARBA" id="ARBA00022989"/>
    </source>
</evidence>
<dbReference type="GO" id="GO:0009055">
    <property type="term" value="F:electron transfer activity"/>
    <property type="evidence" value="ECO:0007669"/>
    <property type="project" value="InterPro"/>
</dbReference>
<dbReference type="Gene3D" id="1.20.950.20">
    <property type="entry name" value="Transmembrane di-heme cytochromes, Chain C"/>
    <property type="match status" value="1"/>
</dbReference>
<evidence type="ECO:0000256" key="6">
    <source>
        <dbReference type="SAM" id="Phobius"/>
    </source>
</evidence>
<feature type="transmembrane region" description="Helical" evidence="6">
    <location>
        <begin position="199"/>
        <end position="217"/>
    </location>
</feature>
<keyword evidence="2" id="KW-1003">Cell membrane</keyword>
<evidence type="ECO:0000313" key="8">
    <source>
        <dbReference type="EMBL" id="AXK48021.1"/>
    </source>
</evidence>
<dbReference type="GO" id="GO:0022904">
    <property type="term" value="P:respiratory electron transport chain"/>
    <property type="evidence" value="ECO:0007669"/>
    <property type="project" value="InterPro"/>
</dbReference>
<evidence type="ECO:0000313" key="11">
    <source>
        <dbReference type="Proteomes" id="UP000289132"/>
    </source>
</evidence>
<dbReference type="Pfam" id="PF01292">
    <property type="entry name" value="Ni_hydr_CYTB"/>
    <property type="match status" value="1"/>
</dbReference>
<evidence type="ECO:0000256" key="1">
    <source>
        <dbReference type="ARBA" id="ARBA00004651"/>
    </source>
</evidence>
<dbReference type="PANTHER" id="PTHR30485:SF2">
    <property type="entry name" value="BLL0597 PROTEIN"/>
    <property type="match status" value="1"/>
</dbReference>
<keyword evidence="3 6" id="KW-0812">Transmembrane</keyword>
<proteinExistence type="predicted"/>
<dbReference type="PANTHER" id="PTHR30485">
    <property type="entry name" value="NI/FE-HYDROGENASE 1 B-TYPE CYTOCHROME SUBUNIT"/>
    <property type="match status" value="1"/>
</dbReference>
<dbReference type="SUPFAM" id="SSF81342">
    <property type="entry name" value="Transmembrane di-heme cytochromes"/>
    <property type="match status" value="1"/>
</dbReference>
<keyword evidence="11" id="KW-1185">Reference proteome</keyword>
<name>A0AAD0QIB7_9BACT</name>
<evidence type="ECO:0000259" key="7">
    <source>
        <dbReference type="Pfam" id="PF01292"/>
    </source>
</evidence>
<comment type="subcellular location">
    <subcellularLocation>
        <location evidence="1">Cell membrane</location>
        <topology evidence="1">Multi-pass membrane protein</topology>
    </subcellularLocation>
</comment>
<dbReference type="InterPro" id="IPR011577">
    <property type="entry name" value="Cyt_b561_bac/Ni-Hgenase"/>
</dbReference>
<accession>A0AAD0QIB7</accession>
<dbReference type="GO" id="GO:0005886">
    <property type="term" value="C:plasma membrane"/>
    <property type="evidence" value="ECO:0007669"/>
    <property type="project" value="UniProtKB-SubCell"/>
</dbReference>
<feature type="transmembrane region" description="Helical" evidence="6">
    <location>
        <begin position="12"/>
        <end position="28"/>
    </location>
</feature>
<dbReference type="EMBL" id="CP031367">
    <property type="protein sequence ID" value="AXK48021.1"/>
    <property type="molecule type" value="Genomic_DNA"/>
</dbReference>
<dbReference type="Proteomes" id="UP000289132">
    <property type="component" value="Unassembled WGS sequence"/>
</dbReference>
<dbReference type="InterPro" id="IPR016174">
    <property type="entry name" value="Di-haem_cyt_TM"/>
</dbReference>
<feature type="transmembrane region" description="Helical" evidence="6">
    <location>
        <begin position="40"/>
        <end position="57"/>
    </location>
</feature>
<organism evidence="8 10">
    <name type="scientific">Aliarcobacter trophiarum LMG 25534</name>
    <dbReference type="NCBI Taxonomy" id="1032241"/>
    <lineage>
        <taxon>Bacteria</taxon>
        <taxon>Pseudomonadati</taxon>
        <taxon>Campylobacterota</taxon>
        <taxon>Epsilonproteobacteria</taxon>
        <taxon>Campylobacterales</taxon>
        <taxon>Arcobacteraceae</taxon>
        <taxon>Aliarcobacter</taxon>
    </lineage>
</organism>
<dbReference type="InterPro" id="IPR018588">
    <property type="entry name" value="Dihaem_cytochrome-c"/>
</dbReference>
<evidence type="ECO:0000313" key="10">
    <source>
        <dbReference type="Proteomes" id="UP000254504"/>
    </source>
</evidence>
<dbReference type="Pfam" id="PF09626">
    <property type="entry name" value="DHC"/>
    <property type="match status" value="1"/>
</dbReference>
<sequence>MKKTYIWSLPTRIFHHLLAIFILAAFLTDDDKLINYHSNIGYAILILLIFRLFWGFIGPKYSLFKDFSTNINEAKEFMKNIFNSEQKYIGHNPMASYIMIAILITTFLVIISGVLTLGIQEGKGVLSFLNSEYFKKMKLIEEIHEFLANFLIVLIIIHLFGIAFDRIFHKKHQTLNSIFTGYKVVKSIEDVRLNIFQKLFSFIALTIFLIFIFFALFKPNNILTASIYEPIDYKVQNISFVDECGSCHTLYPPNLLPKKSWELIMNDLENHFGDDATVDNEVNKNILSFLVKNSAENSTMEASWNFINSIGNKDIIALSKTNYWEKRHEDIPKKIFKSEKIKSVANCKACHNDIEKGLIEDENIKDISDFM</sequence>
<feature type="domain" description="Cytochrome b561 bacterial/Ni-hydrogenase" evidence="7">
    <location>
        <begin position="7"/>
        <end position="181"/>
    </location>
</feature>